<dbReference type="SUPFAM" id="SSF47175">
    <property type="entry name" value="Cytochromes"/>
    <property type="match status" value="1"/>
</dbReference>
<feature type="non-terminal residue" evidence="1">
    <location>
        <position position="1"/>
    </location>
</feature>
<accession>A0A0F8YTB2</accession>
<gene>
    <name evidence="1" type="ORF">LCGC14_2780900</name>
</gene>
<dbReference type="InterPro" id="IPR010980">
    <property type="entry name" value="Cyt_c/b562"/>
</dbReference>
<reference evidence="1" key="1">
    <citation type="journal article" date="2015" name="Nature">
        <title>Complex archaea that bridge the gap between prokaryotes and eukaryotes.</title>
        <authorList>
            <person name="Spang A."/>
            <person name="Saw J.H."/>
            <person name="Jorgensen S.L."/>
            <person name="Zaremba-Niedzwiedzka K."/>
            <person name="Martijn J."/>
            <person name="Lind A.E."/>
            <person name="van Eijk R."/>
            <person name="Schleper C."/>
            <person name="Guy L."/>
            <person name="Ettema T.J."/>
        </authorList>
    </citation>
    <scope>NUCLEOTIDE SEQUENCE</scope>
</reference>
<dbReference type="GO" id="GO:0005506">
    <property type="term" value="F:iron ion binding"/>
    <property type="evidence" value="ECO:0007669"/>
    <property type="project" value="InterPro"/>
</dbReference>
<evidence type="ECO:0000313" key="1">
    <source>
        <dbReference type="EMBL" id="KKK84682.1"/>
    </source>
</evidence>
<dbReference type="SUPFAM" id="SSF48695">
    <property type="entry name" value="Multiheme cytochromes"/>
    <property type="match status" value="1"/>
</dbReference>
<organism evidence="1">
    <name type="scientific">marine sediment metagenome</name>
    <dbReference type="NCBI Taxonomy" id="412755"/>
    <lineage>
        <taxon>unclassified sequences</taxon>
        <taxon>metagenomes</taxon>
        <taxon>ecological metagenomes</taxon>
    </lineage>
</organism>
<proteinExistence type="predicted"/>
<name>A0A0F8YTB2_9ZZZZ</name>
<dbReference type="GO" id="GO:0009055">
    <property type="term" value="F:electron transfer activity"/>
    <property type="evidence" value="ECO:0007669"/>
    <property type="project" value="InterPro"/>
</dbReference>
<comment type="caution">
    <text evidence="1">The sequence shown here is derived from an EMBL/GenBank/DDBJ whole genome shotgun (WGS) entry which is preliminary data.</text>
</comment>
<dbReference type="InterPro" id="IPR036280">
    <property type="entry name" value="Multihaem_cyt_sf"/>
</dbReference>
<protein>
    <recommendedName>
        <fullName evidence="2">Cytochrome c-552/4 domain-containing protein</fullName>
    </recommendedName>
</protein>
<dbReference type="GO" id="GO:0020037">
    <property type="term" value="F:heme binding"/>
    <property type="evidence" value="ECO:0007669"/>
    <property type="project" value="InterPro"/>
</dbReference>
<sequence length="287" mass="31831">RTIMLISLIGVISLIIGFSTLISLATEDPDKRPSYSITKPPQSMDQYYPPQSEAPVYLLQMFELEGAFSGIMANMQQGNFEAAQGAYQGFLAKYKELSEMVPEWKDYFDIELVEALGEALQSGDPGRIQQTMGGVGQTCGSCHRDNMLGTWYRYSWKDFHEISVQDPVSQQEVSFKDYMYMVAGDFGGIGGALQQGQAEGARMAYQSLSSRMEGLKKACENCHKSERLYYVSEDVMDILATMGAELTNEKPDPAKIGELSGQVGMVSCRGCHLVHMPAAMVQEAWKE</sequence>
<dbReference type="EMBL" id="LAZR01051662">
    <property type="protein sequence ID" value="KKK84682.1"/>
    <property type="molecule type" value="Genomic_DNA"/>
</dbReference>
<dbReference type="GO" id="GO:0022900">
    <property type="term" value="P:electron transport chain"/>
    <property type="evidence" value="ECO:0007669"/>
    <property type="project" value="InterPro"/>
</dbReference>
<dbReference type="AlphaFoldDB" id="A0A0F8YTB2"/>
<dbReference type="Gene3D" id="1.20.120.10">
    <property type="entry name" value="Cytochrome c/b562"/>
    <property type="match status" value="1"/>
</dbReference>
<evidence type="ECO:0008006" key="2">
    <source>
        <dbReference type="Google" id="ProtNLM"/>
    </source>
</evidence>